<evidence type="ECO:0000313" key="2">
    <source>
        <dbReference type="Proteomes" id="UP001245561"/>
    </source>
</evidence>
<reference evidence="1" key="1">
    <citation type="submission" date="2023-03" db="EMBL/GenBank/DDBJ databases">
        <authorList>
            <person name="Shen W."/>
            <person name="Cai J."/>
        </authorList>
    </citation>
    <scope>NUCLEOTIDE SEQUENCE</scope>
    <source>
        <strain evidence="1">P55-2</strain>
    </source>
</reference>
<name>A0AAW8TJ78_9ENTE</name>
<evidence type="ECO:0000313" key="1">
    <source>
        <dbReference type="EMBL" id="MDT2637672.1"/>
    </source>
</evidence>
<accession>A0AAW8TJ78</accession>
<comment type="caution">
    <text evidence="1">The sequence shown here is derived from an EMBL/GenBank/DDBJ whole genome shotgun (WGS) entry which is preliminary data.</text>
</comment>
<sequence>MSYVVKAMCYLDDRGNGKPSLSQAKKHDDYELADAAAKVCGGRVVEIIDKKDRKVVRTKIESKKKKESKANQAWMRKGCFDGE</sequence>
<dbReference type="Proteomes" id="UP001245561">
    <property type="component" value="Unassembled WGS sequence"/>
</dbReference>
<protein>
    <submittedName>
        <fullName evidence="1">Uncharacterized protein</fullName>
    </submittedName>
</protein>
<proteinExistence type="predicted"/>
<dbReference type="RefSeq" id="WP_115872166.1">
    <property type="nucleotide sequence ID" value="NZ_JARPYS010000011.1"/>
</dbReference>
<gene>
    <name evidence="1" type="ORF">P7D36_09225</name>
</gene>
<organism evidence="1 2">
    <name type="scientific">Enterococcus dongliensis</name>
    <dbReference type="NCBI Taxonomy" id="2559925"/>
    <lineage>
        <taxon>Bacteria</taxon>
        <taxon>Bacillati</taxon>
        <taxon>Bacillota</taxon>
        <taxon>Bacilli</taxon>
        <taxon>Lactobacillales</taxon>
        <taxon>Enterococcaceae</taxon>
        <taxon>Enterococcus</taxon>
    </lineage>
</organism>
<dbReference type="EMBL" id="JARPYT010000012">
    <property type="protein sequence ID" value="MDT2637672.1"/>
    <property type="molecule type" value="Genomic_DNA"/>
</dbReference>
<dbReference type="AlphaFoldDB" id="A0AAW8TJ78"/>